<organism evidence="1 2">
    <name type="scientific">Kribbella capetownensis</name>
    <dbReference type="NCBI Taxonomy" id="1572659"/>
    <lineage>
        <taxon>Bacteria</taxon>
        <taxon>Bacillati</taxon>
        <taxon>Actinomycetota</taxon>
        <taxon>Actinomycetes</taxon>
        <taxon>Propionibacteriales</taxon>
        <taxon>Kribbellaceae</taxon>
        <taxon>Kribbella</taxon>
    </lineage>
</organism>
<dbReference type="Proteomes" id="UP000293342">
    <property type="component" value="Unassembled WGS sequence"/>
</dbReference>
<dbReference type="PANTHER" id="PTHR42877:SF4">
    <property type="entry name" value="FAD_NAD(P)-BINDING DOMAIN-CONTAINING PROTEIN-RELATED"/>
    <property type="match status" value="1"/>
</dbReference>
<protein>
    <submittedName>
        <fullName evidence="1">NAD(P)/FAD-dependent oxidoreductase</fullName>
    </submittedName>
</protein>
<keyword evidence="2" id="KW-1185">Reference proteome</keyword>
<dbReference type="Pfam" id="PF13738">
    <property type="entry name" value="Pyr_redox_3"/>
    <property type="match status" value="1"/>
</dbReference>
<dbReference type="PANTHER" id="PTHR42877">
    <property type="entry name" value="L-ORNITHINE N(5)-MONOOXYGENASE-RELATED"/>
    <property type="match status" value="1"/>
</dbReference>
<dbReference type="Gene3D" id="3.50.50.60">
    <property type="entry name" value="FAD/NAD(P)-binding domain"/>
    <property type="match status" value="2"/>
</dbReference>
<evidence type="ECO:0000313" key="1">
    <source>
        <dbReference type="EMBL" id="TCC46822.1"/>
    </source>
</evidence>
<evidence type="ECO:0000313" key="2">
    <source>
        <dbReference type="Proteomes" id="UP000293342"/>
    </source>
</evidence>
<sequence length="498" mass="55024">MSAGGPDNSPVTFVGMTEVVIIGAGFAGLCMGIKLRQAGCEDFVILEKAAELGGTWRDNTYPGCACDIPSYLYSFSFEQNPHWTRMFAPWDEILGYLQHCADRYGITPKIRYGAEVTEAAFDEAAGQWTVTVNGDETIETQALVTGVGSLHEPKRPDLPGLDSFAGTTFHSAQWDHSQDLRGRNVAVIGTGASAIQFVPRIAPEVGQLDVYQRTAPWITPKPDRAIGPMERRLHERFPAGQRAIRNVIYWGLEGRGAGFAGNPKLMKGLEIQAKRHLRKQVPDPDLRARLTPDYQIGCKRILISNDYYPALARPNVDLVTTPITRVIPTGVVTADGIERPCDTIVLGTGFDVSANLTRMPILGKDGVDLAEHWKREGIGAHLGITVAGYPNLFLLAGPNTLLGHSSMVFMIEAQVRYVMQALHLLRRRGASYVEVREDAQERFVSGIQGELGETVWQSGCNSWYLDAAGRNSTIWPEFTVSYWRRTRRLDPADFVLVH</sequence>
<name>A0A4V2M7A6_9ACTN</name>
<gene>
    <name evidence="1" type="ORF">E0H75_27675</name>
</gene>
<dbReference type="SUPFAM" id="SSF51905">
    <property type="entry name" value="FAD/NAD(P)-binding domain"/>
    <property type="match status" value="1"/>
</dbReference>
<proteinExistence type="predicted"/>
<dbReference type="InterPro" id="IPR036188">
    <property type="entry name" value="FAD/NAD-bd_sf"/>
</dbReference>
<reference evidence="1 2" key="1">
    <citation type="submission" date="2019-02" db="EMBL/GenBank/DDBJ databases">
        <title>Kribbella capetownensis sp. nov. and Kribbella speibonae sp. nov., isolated from soil.</title>
        <authorList>
            <person name="Curtis S.M."/>
            <person name="Norton I."/>
            <person name="Everest G.J."/>
            <person name="Meyers P.R."/>
        </authorList>
    </citation>
    <scope>NUCLEOTIDE SEQUENCE [LARGE SCALE GENOMIC DNA]</scope>
    <source>
        <strain evidence="1 2">YM53</strain>
    </source>
</reference>
<dbReference type="OrthoDB" id="5168853at2"/>
<dbReference type="AlphaFoldDB" id="A0A4V2M7A6"/>
<dbReference type="EMBL" id="SJKD01000006">
    <property type="protein sequence ID" value="TCC46822.1"/>
    <property type="molecule type" value="Genomic_DNA"/>
</dbReference>
<dbReference type="InterPro" id="IPR051209">
    <property type="entry name" value="FAD-bind_Monooxygenase_sf"/>
</dbReference>
<comment type="caution">
    <text evidence="1">The sequence shown here is derived from an EMBL/GenBank/DDBJ whole genome shotgun (WGS) entry which is preliminary data.</text>
</comment>
<accession>A0A4V2M7A6</accession>